<dbReference type="PROSITE" id="PS51194">
    <property type="entry name" value="HELICASE_CTER"/>
    <property type="match status" value="1"/>
</dbReference>
<organism evidence="4 5">
    <name type="scientific">Arthrobacter phage Wollypog</name>
    <dbReference type="NCBI Taxonomy" id="2790985"/>
    <lineage>
        <taxon>Viruses</taxon>
        <taxon>Duplodnaviria</taxon>
        <taxon>Heunggongvirae</taxon>
        <taxon>Uroviricota</taxon>
        <taxon>Caudoviricetes</taxon>
        <taxon>Wollypogvirus</taxon>
        <taxon>Wollypogvirus wollypog</taxon>
    </lineage>
</organism>
<dbReference type="PANTHER" id="PTHR10799">
    <property type="entry name" value="SNF2/RAD54 HELICASE FAMILY"/>
    <property type="match status" value="1"/>
</dbReference>
<dbReference type="CDD" id="cd18793">
    <property type="entry name" value="SF2_C_SNF"/>
    <property type="match status" value="1"/>
</dbReference>
<dbReference type="PROSITE" id="PS51192">
    <property type="entry name" value="HELICASE_ATP_BIND_1"/>
    <property type="match status" value="1"/>
</dbReference>
<evidence type="ECO:0000313" key="5">
    <source>
        <dbReference type="Proteomes" id="UP000595472"/>
    </source>
</evidence>
<dbReference type="KEGG" id="vg:77923974"/>
<evidence type="ECO:0000259" key="3">
    <source>
        <dbReference type="PROSITE" id="PS51194"/>
    </source>
</evidence>
<dbReference type="Pfam" id="PF00176">
    <property type="entry name" value="SNF2-rel_dom"/>
    <property type="match status" value="1"/>
</dbReference>
<name>A0A7T3KCI2_9CAUD</name>
<dbReference type="RefSeq" id="YP_010648534.1">
    <property type="nucleotide sequence ID" value="NC_070760.1"/>
</dbReference>
<dbReference type="Gene3D" id="3.40.50.10810">
    <property type="entry name" value="Tandem AAA-ATPase domain"/>
    <property type="match status" value="1"/>
</dbReference>
<keyword evidence="5" id="KW-1185">Reference proteome</keyword>
<feature type="domain" description="Helicase C-terminal" evidence="3">
    <location>
        <begin position="461"/>
        <end position="639"/>
    </location>
</feature>
<dbReference type="InterPro" id="IPR038718">
    <property type="entry name" value="SNF2-like_sf"/>
</dbReference>
<dbReference type="InterPro" id="IPR049730">
    <property type="entry name" value="SNF2/RAD54-like_C"/>
</dbReference>
<proteinExistence type="predicted"/>
<dbReference type="Gene3D" id="3.40.50.300">
    <property type="entry name" value="P-loop containing nucleotide triphosphate hydrolases"/>
    <property type="match status" value="1"/>
</dbReference>
<keyword evidence="4" id="KW-0347">Helicase</keyword>
<protein>
    <submittedName>
        <fullName evidence="4">DNA helicase</fullName>
    </submittedName>
</protein>
<gene>
    <name evidence="4" type="primary">43</name>
    <name evidence="4" type="ORF">SEA_WOLLYPOG_43</name>
</gene>
<dbReference type="GO" id="GO:0004386">
    <property type="term" value="F:helicase activity"/>
    <property type="evidence" value="ECO:0007669"/>
    <property type="project" value="UniProtKB-KW"/>
</dbReference>
<dbReference type="InterPro" id="IPR001650">
    <property type="entry name" value="Helicase_C-like"/>
</dbReference>
<keyword evidence="1" id="KW-0378">Hydrolase</keyword>
<dbReference type="GO" id="GO:0005524">
    <property type="term" value="F:ATP binding"/>
    <property type="evidence" value="ECO:0007669"/>
    <property type="project" value="InterPro"/>
</dbReference>
<keyword evidence="4" id="KW-0067">ATP-binding</keyword>
<evidence type="ECO:0000256" key="1">
    <source>
        <dbReference type="ARBA" id="ARBA00022801"/>
    </source>
</evidence>
<keyword evidence="4" id="KW-0547">Nucleotide-binding</keyword>
<dbReference type="GeneID" id="77923974"/>
<reference evidence="4 5" key="1">
    <citation type="submission" date="2020-10" db="EMBL/GenBank/DDBJ databases">
        <authorList>
            <person name="Abad L.A."/>
            <person name="Alter J."/>
            <person name="Becerra C.Y."/>
            <person name="Boehle J."/>
            <person name="Bustos B."/>
            <person name="Connatser B.I."/>
            <person name="Cutright B."/>
            <person name="Gavin J."/>
            <person name="Gomez A.P."/>
            <person name="Grabar K."/>
            <person name="Hur E.Y."/>
            <person name="Ioh M.T."/>
            <person name="Joya-Campos L."/>
            <person name="Lauhon H.N."/>
            <person name="Lee S."/>
            <person name="Maranan R.T."/>
            <person name="Park Y.G."/>
            <person name="Priest M."/>
            <person name="Samuels S.O."/>
            <person name="Sarameh Y.J."/>
            <person name="Schreiber J.M."/>
            <person name="Shepard L."/>
            <person name="Sheth K.J."/>
            <person name="Silva C.A."/>
            <person name="Smyers G.M."/>
            <person name="Tam S."/>
            <person name="Tamura C.M."/>
            <person name="Wucher D.E."/>
            <person name="Donachie S.P."/>
            <person name="Reed F.A."/>
            <person name="Palecanda S."/>
            <person name="Chong R.A."/>
            <person name="Porter M.L."/>
            <person name="Garlena R.A."/>
            <person name="Russell D.A."/>
            <person name="Jacobs-Sera D."/>
            <person name="Hatfull G.F."/>
        </authorList>
    </citation>
    <scope>NUCLEOTIDE SEQUENCE [LARGE SCALE GENOMIC DNA]</scope>
</reference>
<dbReference type="EMBL" id="MW055913">
    <property type="protein sequence ID" value="QPX62595.1"/>
    <property type="molecule type" value="Genomic_DNA"/>
</dbReference>
<dbReference type="Proteomes" id="UP000595472">
    <property type="component" value="Segment"/>
</dbReference>
<dbReference type="InterPro" id="IPR000330">
    <property type="entry name" value="SNF2_N"/>
</dbReference>
<evidence type="ECO:0000259" key="2">
    <source>
        <dbReference type="PROSITE" id="PS51192"/>
    </source>
</evidence>
<dbReference type="SUPFAM" id="SSF52540">
    <property type="entry name" value="P-loop containing nucleoside triphosphate hydrolases"/>
    <property type="match status" value="2"/>
</dbReference>
<dbReference type="InterPro" id="IPR014001">
    <property type="entry name" value="Helicase_ATP-bd"/>
</dbReference>
<sequence>MEIPVYADLPEGSTRINVKSAWYADAAFDAKRTPGARWDKQNRVWTYPLTMDACYSLRSVYGDRLKVGARLSNWARNAISLEDRMRSLGTAEDAELTVVPQDFPFMAKAMANRTYQRAGAKFIAEGRRVGLFDEVGLGKTITALGGVIEAGEWAGDHLVISTKSSLWAVWMDQVLYWTENKAEVFVCDGALDKRKKTIQAYMESTAESKWLVINPAMLMVKKEQWCNKCKKWERDLDIHVDLDHWTLAHKLVGKVSVHKYPELQTIPWGVTIIDEAHKVLSTGIKSAQKLTQTAEGLKACIEKRNSMRIALTGTPARGKELKMWGIMHWLWPETYPSKWDWVFTYFQNQKGYGDSIDIGPLRDDMRDRFWAMLDKHTLRRTRREVRADLPQAEAFTEWVHLDGRHKKQYEEMEKTGEANIDGGEVIAIGILAEMTRLKQFAYGTWKMDSRGELSPTFDSPKLERLLDMLEERGITERGKDDDRPTDHYKYIVASQFKEIIDSIGEKLESLGIPSLKITGDVTGPKRATAARSFQEDPEGPRILLMTITAGGESLTLDRYCDTIFAIDETFVADDGVQLLGRIDNRSVTAEEAVPRQVIHIATKDTIEEGIAQSNIDQLQMEHMLLDARRGVELAKNILRRDK</sequence>
<accession>A0A7T3KCI2</accession>
<evidence type="ECO:0000313" key="4">
    <source>
        <dbReference type="EMBL" id="QPX62595.1"/>
    </source>
</evidence>
<dbReference type="SMART" id="SM00487">
    <property type="entry name" value="DEXDc"/>
    <property type="match status" value="1"/>
</dbReference>
<dbReference type="InterPro" id="IPR027417">
    <property type="entry name" value="P-loop_NTPase"/>
</dbReference>
<dbReference type="GO" id="GO:0016787">
    <property type="term" value="F:hydrolase activity"/>
    <property type="evidence" value="ECO:0007669"/>
    <property type="project" value="UniProtKB-KW"/>
</dbReference>
<feature type="domain" description="Helicase ATP-binding" evidence="2">
    <location>
        <begin position="120"/>
        <end position="333"/>
    </location>
</feature>